<evidence type="ECO:0000259" key="2">
    <source>
        <dbReference type="Pfam" id="PF00437"/>
    </source>
</evidence>
<dbReference type="Gene3D" id="3.40.50.300">
    <property type="entry name" value="P-loop containing nucleotide triphosphate hydrolases"/>
    <property type="match status" value="1"/>
</dbReference>
<dbReference type="CDD" id="cd01131">
    <property type="entry name" value="PilT"/>
    <property type="match status" value="1"/>
</dbReference>
<dbReference type="Pfam" id="PF00437">
    <property type="entry name" value="T2SSE"/>
    <property type="match status" value="1"/>
</dbReference>
<dbReference type="STRING" id="1798661.A3D65_00610"/>
<evidence type="ECO:0000313" key="3">
    <source>
        <dbReference type="EMBL" id="OGZ07099.1"/>
    </source>
</evidence>
<comment type="similarity">
    <text evidence="1">Belongs to the GSP E family.</text>
</comment>
<dbReference type="SUPFAM" id="SSF52540">
    <property type="entry name" value="P-loop containing nucleoside triphosphate hydrolases"/>
    <property type="match status" value="1"/>
</dbReference>
<dbReference type="GO" id="GO:0016887">
    <property type="term" value="F:ATP hydrolysis activity"/>
    <property type="evidence" value="ECO:0007669"/>
    <property type="project" value="InterPro"/>
</dbReference>
<feature type="domain" description="Bacterial type II secretion system protein E" evidence="2">
    <location>
        <begin position="84"/>
        <end position="280"/>
    </location>
</feature>
<sequence length="356" mass="39794">MPQSDYRKALENLVLTVIHEGASDLHLVVGRHPTIRVSGELIPLVKLPELTPPDTLGILKELLDEQSHKLFLETKEMDFSFSFGKEARFRGNAFFQKGTVAIALRLIPQKVKSLEELFLPPILETFTRRKQGFFLVVGPVGQGKSTTLASMIDLVNHERAENIITIEDPIEYVFTPDRSIISQREVRFDTTDFHVALRACFREDVDIILIGEMRGLDTISTAVTAAETGHLVFSTLHTNNAAQTIDRVIDSFPSDQQDQIRLQLSGSLAGIFSQRLIPKISGGLVPAYELLINNNAVANLIREKRTHEVPMVIETGSELGMVDMNRSLADLVRKGVITAENAYLHSFNPRALERMI</sequence>
<name>A0A1G2D0D8_9BACT</name>
<comment type="caution">
    <text evidence="3">The sequence shown here is derived from an EMBL/GenBank/DDBJ whole genome shotgun (WGS) entry which is preliminary data.</text>
</comment>
<proteinExistence type="inferred from homology"/>
<evidence type="ECO:0000313" key="4">
    <source>
        <dbReference type="Proteomes" id="UP000177996"/>
    </source>
</evidence>
<accession>A0A1G2D0D8</accession>
<dbReference type="InterPro" id="IPR027417">
    <property type="entry name" value="P-loop_NTPase"/>
</dbReference>
<dbReference type="GO" id="GO:0005524">
    <property type="term" value="F:ATP binding"/>
    <property type="evidence" value="ECO:0007669"/>
    <property type="project" value="InterPro"/>
</dbReference>
<protein>
    <submittedName>
        <fullName evidence="3">Type IV pili twitching motility protein PilT</fullName>
    </submittedName>
</protein>
<dbReference type="Gene3D" id="3.30.450.90">
    <property type="match status" value="1"/>
</dbReference>
<dbReference type="InterPro" id="IPR001482">
    <property type="entry name" value="T2SS/T4SS_dom"/>
</dbReference>
<dbReference type="PANTHER" id="PTHR30486:SF16">
    <property type="entry name" value="TWITCHING MOTILITY PROTEIN PILT"/>
    <property type="match status" value="1"/>
</dbReference>
<dbReference type="InterPro" id="IPR006321">
    <property type="entry name" value="PilT/PilU"/>
</dbReference>
<dbReference type="PANTHER" id="PTHR30486">
    <property type="entry name" value="TWITCHING MOTILITY PROTEIN PILT"/>
    <property type="match status" value="1"/>
</dbReference>
<organism evidence="3 4">
    <name type="scientific">Candidatus Lloydbacteria bacterium RIFCSPHIGHO2_02_FULL_50_13</name>
    <dbReference type="NCBI Taxonomy" id="1798661"/>
    <lineage>
        <taxon>Bacteria</taxon>
        <taxon>Candidatus Lloydiibacteriota</taxon>
    </lineage>
</organism>
<gene>
    <name evidence="3" type="ORF">A3D65_00610</name>
</gene>
<reference evidence="3 4" key="1">
    <citation type="journal article" date="2016" name="Nat. Commun.">
        <title>Thousands of microbial genomes shed light on interconnected biogeochemical processes in an aquifer system.</title>
        <authorList>
            <person name="Anantharaman K."/>
            <person name="Brown C.T."/>
            <person name="Hug L.A."/>
            <person name="Sharon I."/>
            <person name="Castelle C.J."/>
            <person name="Probst A.J."/>
            <person name="Thomas B.C."/>
            <person name="Singh A."/>
            <person name="Wilkins M.J."/>
            <person name="Karaoz U."/>
            <person name="Brodie E.L."/>
            <person name="Williams K.H."/>
            <person name="Hubbard S.S."/>
            <person name="Banfield J.F."/>
        </authorList>
    </citation>
    <scope>NUCLEOTIDE SEQUENCE [LARGE SCALE GENOMIC DNA]</scope>
</reference>
<dbReference type="AlphaFoldDB" id="A0A1G2D0D8"/>
<dbReference type="Proteomes" id="UP000177996">
    <property type="component" value="Unassembled WGS sequence"/>
</dbReference>
<dbReference type="NCBIfam" id="TIGR01420">
    <property type="entry name" value="pilT_fam"/>
    <property type="match status" value="1"/>
</dbReference>
<dbReference type="EMBL" id="MHLL01000069">
    <property type="protein sequence ID" value="OGZ07099.1"/>
    <property type="molecule type" value="Genomic_DNA"/>
</dbReference>
<dbReference type="InterPro" id="IPR050921">
    <property type="entry name" value="T4SS_GSP_E_ATPase"/>
</dbReference>
<evidence type="ECO:0000256" key="1">
    <source>
        <dbReference type="ARBA" id="ARBA00006611"/>
    </source>
</evidence>